<dbReference type="Pfam" id="PF02357">
    <property type="entry name" value="NusG"/>
    <property type="match status" value="1"/>
</dbReference>
<dbReference type="InterPro" id="IPR008991">
    <property type="entry name" value="Translation_prot_SH3-like_sf"/>
</dbReference>
<dbReference type="PANTHER" id="PTHR30265">
    <property type="entry name" value="RHO-INTERACTING TRANSCRIPTION TERMINATION FACTOR NUSG"/>
    <property type="match status" value="1"/>
</dbReference>
<evidence type="ECO:0000256" key="3">
    <source>
        <dbReference type="ARBA" id="ARBA00023163"/>
    </source>
</evidence>
<name>A0A934M0Y8_9RHOB</name>
<dbReference type="GO" id="GO:0031564">
    <property type="term" value="P:transcription antitermination"/>
    <property type="evidence" value="ECO:0007669"/>
    <property type="project" value="UniProtKB-KW"/>
</dbReference>
<dbReference type="GO" id="GO:0005829">
    <property type="term" value="C:cytosol"/>
    <property type="evidence" value="ECO:0007669"/>
    <property type="project" value="TreeGrafter"/>
</dbReference>
<protein>
    <submittedName>
        <fullName evidence="5">Transcriptional activator RfaH</fullName>
    </submittedName>
</protein>
<comment type="caution">
    <text evidence="5">The sequence shown here is derived from an EMBL/GenBank/DDBJ whole genome shotgun (WGS) entry which is preliminary data.</text>
</comment>
<evidence type="ECO:0000256" key="2">
    <source>
        <dbReference type="ARBA" id="ARBA00023015"/>
    </source>
</evidence>
<organism evidence="5 6">
    <name type="scientific">Pontibaca salina</name>
    <dbReference type="NCBI Taxonomy" id="2795731"/>
    <lineage>
        <taxon>Bacteria</taxon>
        <taxon>Pseudomonadati</taxon>
        <taxon>Pseudomonadota</taxon>
        <taxon>Alphaproteobacteria</taxon>
        <taxon>Rhodobacterales</taxon>
        <taxon>Roseobacteraceae</taxon>
        <taxon>Pontibaca</taxon>
    </lineage>
</organism>
<evidence type="ECO:0000313" key="6">
    <source>
        <dbReference type="Proteomes" id="UP000613255"/>
    </source>
</evidence>
<dbReference type="RefSeq" id="WP_198686518.1">
    <property type="nucleotide sequence ID" value="NZ_JAEIJD010000010.1"/>
</dbReference>
<dbReference type="Proteomes" id="UP000613255">
    <property type="component" value="Unassembled WGS sequence"/>
</dbReference>
<sequence length="170" mass="18698">MTIVNDSATWFLAQLKPKSHRIAERNLRRQGFTTFLPMQDRTRTRHGKFSTTPEPLFPGYIFVAFDTAQGGWRSVNATSGVTRLVSVGGAPVAVPQDLVSQLMQRCDAEGKLRTAADLAPGDRARFSSGPFAGFVTEIEAVAPDRRVWVLLEFMGRTTRVAADPVNLHPA</sequence>
<dbReference type="SMART" id="SM00738">
    <property type="entry name" value="NGN"/>
    <property type="match status" value="1"/>
</dbReference>
<dbReference type="SUPFAM" id="SSF50104">
    <property type="entry name" value="Translation proteins SH3-like domain"/>
    <property type="match status" value="1"/>
</dbReference>
<dbReference type="SUPFAM" id="SSF82679">
    <property type="entry name" value="N-utilization substance G protein NusG, N-terminal domain"/>
    <property type="match status" value="1"/>
</dbReference>
<accession>A0A934M0Y8</accession>
<evidence type="ECO:0000313" key="5">
    <source>
        <dbReference type="EMBL" id="MBI6630490.1"/>
    </source>
</evidence>
<dbReference type="EMBL" id="JAEIJD010000010">
    <property type="protein sequence ID" value="MBI6630490.1"/>
    <property type="molecule type" value="Genomic_DNA"/>
</dbReference>
<keyword evidence="3" id="KW-0804">Transcription</keyword>
<feature type="domain" description="NusG-like N-terminal" evidence="4">
    <location>
        <begin position="7"/>
        <end position="106"/>
    </location>
</feature>
<keyword evidence="1" id="KW-0889">Transcription antitermination</keyword>
<keyword evidence="6" id="KW-1185">Reference proteome</keyword>
<dbReference type="GO" id="GO:0006354">
    <property type="term" value="P:DNA-templated transcription elongation"/>
    <property type="evidence" value="ECO:0007669"/>
    <property type="project" value="InterPro"/>
</dbReference>
<evidence type="ECO:0000256" key="1">
    <source>
        <dbReference type="ARBA" id="ARBA00022814"/>
    </source>
</evidence>
<dbReference type="CDD" id="cd06091">
    <property type="entry name" value="KOW_NusG"/>
    <property type="match status" value="1"/>
</dbReference>
<dbReference type="InterPro" id="IPR043425">
    <property type="entry name" value="NusG-like"/>
</dbReference>
<dbReference type="InterPro" id="IPR036735">
    <property type="entry name" value="NGN_dom_sf"/>
</dbReference>
<gene>
    <name evidence="5" type="ORF">JAO82_11450</name>
</gene>
<proteinExistence type="predicted"/>
<dbReference type="PANTHER" id="PTHR30265:SF7">
    <property type="entry name" value="TRANSCRIPTION ANTITERMINATION PROTEIN RFAH"/>
    <property type="match status" value="1"/>
</dbReference>
<dbReference type="Gene3D" id="3.30.70.940">
    <property type="entry name" value="NusG, N-terminal domain"/>
    <property type="match status" value="1"/>
</dbReference>
<reference evidence="5" key="1">
    <citation type="submission" date="2020-12" db="EMBL/GenBank/DDBJ databases">
        <title>Pontibaca salina gen. nov., sp. nov., isolated from marine sediment.</title>
        <authorList>
            <person name="Bo J."/>
            <person name="Wang S."/>
            <person name="Song X."/>
            <person name="Du Z."/>
        </authorList>
    </citation>
    <scope>NUCLEOTIDE SEQUENCE</scope>
    <source>
        <strain evidence="5">S1109L</strain>
    </source>
</reference>
<evidence type="ECO:0000259" key="4">
    <source>
        <dbReference type="SMART" id="SM00738"/>
    </source>
</evidence>
<dbReference type="InterPro" id="IPR006645">
    <property type="entry name" value="NGN-like_dom"/>
</dbReference>
<dbReference type="AlphaFoldDB" id="A0A934M0Y8"/>
<keyword evidence="2" id="KW-0805">Transcription regulation</keyword>
<dbReference type="CDD" id="cd09892">
    <property type="entry name" value="NGN_SP_RfaH"/>
    <property type="match status" value="1"/>
</dbReference>